<accession>A0AAF0X237</accession>
<evidence type="ECO:0000313" key="2">
    <source>
        <dbReference type="Proteomes" id="UP000077755"/>
    </source>
</evidence>
<evidence type="ECO:0000313" key="1">
    <source>
        <dbReference type="EMBL" id="WOH00371.1"/>
    </source>
</evidence>
<reference evidence="1" key="1">
    <citation type="journal article" date="2016" name="Nat. Genet.">
        <title>A high-quality carrot genome assembly provides new insights into carotenoid accumulation and asterid genome evolution.</title>
        <authorList>
            <person name="Iorizzo M."/>
            <person name="Ellison S."/>
            <person name="Senalik D."/>
            <person name="Zeng P."/>
            <person name="Satapoomin P."/>
            <person name="Huang J."/>
            <person name="Bowman M."/>
            <person name="Iovene M."/>
            <person name="Sanseverino W."/>
            <person name="Cavagnaro P."/>
            <person name="Yildiz M."/>
            <person name="Macko-Podgorni A."/>
            <person name="Moranska E."/>
            <person name="Grzebelus E."/>
            <person name="Grzebelus D."/>
            <person name="Ashrafi H."/>
            <person name="Zheng Z."/>
            <person name="Cheng S."/>
            <person name="Spooner D."/>
            <person name="Van Deynze A."/>
            <person name="Simon P."/>
        </authorList>
    </citation>
    <scope>NUCLEOTIDE SEQUENCE</scope>
    <source>
        <tissue evidence="1">Leaf</tissue>
    </source>
</reference>
<gene>
    <name evidence="1" type="ORF">DCAR_0519730</name>
</gene>
<name>A0AAF0X237_DAUCS</name>
<proteinExistence type="predicted"/>
<keyword evidence="2" id="KW-1185">Reference proteome</keyword>
<dbReference type="AlphaFoldDB" id="A0AAF0X237"/>
<protein>
    <submittedName>
        <fullName evidence="1">Uncharacterized protein</fullName>
    </submittedName>
</protein>
<organism evidence="1 2">
    <name type="scientific">Daucus carota subsp. sativus</name>
    <name type="common">Carrot</name>
    <dbReference type="NCBI Taxonomy" id="79200"/>
    <lineage>
        <taxon>Eukaryota</taxon>
        <taxon>Viridiplantae</taxon>
        <taxon>Streptophyta</taxon>
        <taxon>Embryophyta</taxon>
        <taxon>Tracheophyta</taxon>
        <taxon>Spermatophyta</taxon>
        <taxon>Magnoliopsida</taxon>
        <taxon>eudicotyledons</taxon>
        <taxon>Gunneridae</taxon>
        <taxon>Pentapetalae</taxon>
        <taxon>asterids</taxon>
        <taxon>campanulids</taxon>
        <taxon>Apiales</taxon>
        <taxon>Apiaceae</taxon>
        <taxon>Apioideae</taxon>
        <taxon>Scandiceae</taxon>
        <taxon>Daucinae</taxon>
        <taxon>Daucus</taxon>
        <taxon>Daucus sect. Daucus</taxon>
    </lineage>
</organism>
<dbReference type="Proteomes" id="UP000077755">
    <property type="component" value="Chromosome 5"/>
</dbReference>
<reference evidence="1" key="2">
    <citation type="submission" date="2022-03" db="EMBL/GenBank/DDBJ databases">
        <title>Draft title - Genomic analysis of global carrot germplasm unveils the trajectory of domestication and the origin of high carotenoid orange carrot.</title>
        <authorList>
            <person name="Iorizzo M."/>
            <person name="Ellison S."/>
            <person name="Senalik D."/>
            <person name="Macko-Podgorni A."/>
            <person name="Grzebelus D."/>
            <person name="Bostan H."/>
            <person name="Rolling W."/>
            <person name="Curaba J."/>
            <person name="Simon P."/>
        </authorList>
    </citation>
    <scope>NUCLEOTIDE SEQUENCE</scope>
    <source>
        <tissue evidence="1">Leaf</tissue>
    </source>
</reference>
<dbReference type="EMBL" id="CP093347">
    <property type="protein sequence ID" value="WOH00371.1"/>
    <property type="molecule type" value="Genomic_DNA"/>
</dbReference>
<sequence length="84" mass="10071">MKSNPGNIASHFFFTTQGFDTFRNREISTGVGAIREQLWEDRKVGRRKDFSVRPIKLTKHFIRTNIDPKWMVFFFILLTIRYFP</sequence>